<feature type="domain" description="NIF system FeS cluster assembly NifU C-terminal" evidence="2">
    <location>
        <begin position="114"/>
        <end position="177"/>
    </location>
</feature>
<evidence type="ECO:0000313" key="4">
    <source>
        <dbReference type="Proteomes" id="UP001501495"/>
    </source>
</evidence>
<dbReference type="EMBL" id="BAAAZH010000001">
    <property type="protein sequence ID" value="GAA4108660.1"/>
    <property type="molecule type" value="Genomic_DNA"/>
</dbReference>
<proteinExistence type="predicted"/>
<dbReference type="Gene3D" id="3.30.300.130">
    <property type="entry name" value="Fe-S cluster assembly (FSCA)"/>
    <property type="match status" value="1"/>
</dbReference>
<dbReference type="SUPFAM" id="SSF117916">
    <property type="entry name" value="Fe-S cluster assembly (FSCA) domain-like"/>
    <property type="match status" value="1"/>
</dbReference>
<evidence type="ECO:0000259" key="2">
    <source>
        <dbReference type="Pfam" id="PF01106"/>
    </source>
</evidence>
<evidence type="ECO:0000256" key="1">
    <source>
        <dbReference type="ARBA" id="ARBA00049958"/>
    </source>
</evidence>
<accession>A0ABP7X9V4</accession>
<gene>
    <name evidence="3" type="ORF">GCM10022215_02500</name>
</gene>
<comment type="caution">
    <text evidence="3">The sequence shown here is derived from an EMBL/GenBank/DDBJ whole genome shotgun (WGS) entry which is preliminary data.</text>
</comment>
<reference evidence="4" key="1">
    <citation type="journal article" date="2019" name="Int. J. Syst. Evol. Microbiol.">
        <title>The Global Catalogue of Microorganisms (GCM) 10K type strain sequencing project: providing services to taxonomists for standard genome sequencing and annotation.</title>
        <authorList>
            <consortium name="The Broad Institute Genomics Platform"/>
            <consortium name="The Broad Institute Genome Sequencing Center for Infectious Disease"/>
            <person name="Wu L."/>
            <person name="Ma J."/>
        </authorList>
    </citation>
    <scope>NUCLEOTIDE SEQUENCE [LARGE SCALE GENOMIC DNA]</scope>
    <source>
        <strain evidence="4">JCM 16703</strain>
    </source>
</reference>
<comment type="function">
    <text evidence="1">May be involved in the formation or repair of [Fe-S] clusters present in iron-sulfur proteins.</text>
</comment>
<organism evidence="3 4">
    <name type="scientific">Nocardioides fonticola</name>
    <dbReference type="NCBI Taxonomy" id="450363"/>
    <lineage>
        <taxon>Bacteria</taxon>
        <taxon>Bacillati</taxon>
        <taxon>Actinomycetota</taxon>
        <taxon>Actinomycetes</taxon>
        <taxon>Propionibacteriales</taxon>
        <taxon>Nocardioidaceae</taxon>
        <taxon>Nocardioides</taxon>
    </lineage>
</organism>
<name>A0ABP7X9V4_9ACTN</name>
<evidence type="ECO:0000313" key="3">
    <source>
        <dbReference type="EMBL" id="GAA4108660.1"/>
    </source>
</evidence>
<sequence length="203" mass="21171">MAPASGPVPVHPEAVPGRPEAVRWVVPAGLLGFVGEPAQLPGPLAALVADGPIARLEVEPAGVLIDLRPEADWAQAGESVRAALQQALAHPEAWYPPRDVASPADERLAAAARQVLAGEVGEYARSHGGALEVVAAHDGVVEVRLEGTCEGCPAAGRTLEERVLVGVRRLDPSVRSVVARRVAPASEPSGRRLLPLWPRVRGA</sequence>
<dbReference type="Proteomes" id="UP001501495">
    <property type="component" value="Unassembled WGS sequence"/>
</dbReference>
<protein>
    <submittedName>
        <fullName evidence="3">NifU family protein</fullName>
    </submittedName>
</protein>
<dbReference type="Pfam" id="PF01106">
    <property type="entry name" value="NifU"/>
    <property type="match status" value="1"/>
</dbReference>
<dbReference type="InterPro" id="IPR001075">
    <property type="entry name" value="NIF_FeS_clus_asmbl_NifU_C"/>
</dbReference>
<keyword evidence="4" id="KW-1185">Reference proteome</keyword>
<dbReference type="InterPro" id="IPR034904">
    <property type="entry name" value="FSCA_dom_sf"/>
</dbReference>